<feature type="chain" id="PRO_5011589159" evidence="2">
    <location>
        <begin position="34"/>
        <end position="676"/>
    </location>
</feature>
<dbReference type="NCBIfam" id="TIGR02913">
    <property type="entry name" value="HAF_rpt"/>
    <property type="match status" value="3"/>
</dbReference>
<dbReference type="EMBL" id="FOLD01000039">
    <property type="protein sequence ID" value="SFD82238.1"/>
    <property type="molecule type" value="Genomic_DNA"/>
</dbReference>
<gene>
    <name evidence="4" type="ORF">SAMN05216204_13942</name>
</gene>
<evidence type="ECO:0000313" key="5">
    <source>
        <dbReference type="Proteomes" id="UP000198639"/>
    </source>
</evidence>
<protein>
    <submittedName>
        <fullName evidence="4">Probable extracellular repeat, HAF family</fullName>
    </submittedName>
</protein>
<evidence type="ECO:0000256" key="2">
    <source>
        <dbReference type="SAM" id="SignalP"/>
    </source>
</evidence>
<keyword evidence="5" id="KW-1185">Reference proteome</keyword>
<accession>A0A1I1VJL7</accession>
<dbReference type="PROSITE" id="PS50093">
    <property type="entry name" value="PKD"/>
    <property type="match status" value="1"/>
</dbReference>
<dbReference type="RefSeq" id="WP_091876788.1">
    <property type="nucleotide sequence ID" value="NZ_FOLD01000039.1"/>
</dbReference>
<dbReference type="Proteomes" id="UP000198639">
    <property type="component" value="Unassembled WGS sequence"/>
</dbReference>
<dbReference type="CDD" id="cd00146">
    <property type="entry name" value="PKD"/>
    <property type="match status" value="1"/>
</dbReference>
<dbReference type="STRING" id="1164594.SAMN05216204_13942"/>
<reference evidence="5" key="1">
    <citation type="submission" date="2016-10" db="EMBL/GenBank/DDBJ databases">
        <authorList>
            <person name="Varghese N."/>
            <person name="Submissions S."/>
        </authorList>
    </citation>
    <scope>NUCLEOTIDE SEQUENCE [LARGE SCALE GENOMIC DNA]</scope>
    <source>
        <strain evidence="5">CGMCC 1.12041</strain>
    </source>
</reference>
<evidence type="ECO:0000259" key="3">
    <source>
        <dbReference type="PROSITE" id="PS50093"/>
    </source>
</evidence>
<organism evidence="4 5">
    <name type="scientific">Massilia yuzhufengensis</name>
    <dbReference type="NCBI Taxonomy" id="1164594"/>
    <lineage>
        <taxon>Bacteria</taxon>
        <taxon>Pseudomonadati</taxon>
        <taxon>Pseudomonadota</taxon>
        <taxon>Betaproteobacteria</taxon>
        <taxon>Burkholderiales</taxon>
        <taxon>Oxalobacteraceae</taxon>
        <taxon>Telluria group</taxon>
        <taxon>Massilia</taxon>
    </lineage>
</organism>
<evidence type="ECO:0000256" key="1">
    <source>
        <dbReference type="SAM" id="MobiDB-lite"/>
    </source>
</evidence>
<dbReference type="InterPro" id="IPR013783">
    <property type="entry name" value="Ig-like_fold"/>
</dbReference>
<dbReference type="AlphaFoldDB" id="A0A1I1VJL7"/>
<dbReference type="InterPro" id="IPR035986">
    <property type="entry name" value="PKD_dom_sf"/>
</dbReference>
<proteinExistence type="predicted"/>
<dbReference type="OrthoDB" id="8746727at2"/>
<dbReference type="SUPFAM" id="SSF49299">
    <property type="entry name" value="PKD domain"/>
    <property type="match status" value="1"/>
</dbReference>
<evidence type="ECO:0000313" key="4">
    <source>
        <dbReference type="EMBL" id="SFD82238.1"/>
    </source>
</evidence>
<dbReference type="InterPro" id="IPR000601">
    <property type="entry name" value="PKD_dom"/>
</dbReference>
<feature type="domain" description="PKD" evidence="3">
    <location>
        <begin position="421"/>
        <end position="508"/>
    </location>
</feature>
<name>A0A1I1VJL7_9BURK</name>
<dbReference type="InterPro" id="IPR014262">
    <property type="entry name" value="HAF_rpt"/>
</dbReference>
<sequence>MRRIHENGARRGRGIRRLPCLLAFLAITGAAAAAPAQDAQAGGKHGHKTSYRIVNLNAGEFSALPRINASGQVAYSVRMGMGPPRGYFYDGAVLHDIGDLGGTDTYAVALNNAGQVTGRSTIPGGNEHAFVWTLGGGMLDIGVLPGAANSGATAINNVGVVVGMSEGVPGVPPRAFRWTLVGGMENLGSFGAGIASFSAADALNDAGLIAGQSSTPAFDRHAFRWTALEGLVDIDTLGSSFSLPRAVGAAGQVSGTVSLPGFINHAFFWTQGTGMLDLGTAGGLSSAVIAMSANAHIAGVVETLGGVQHAMSWTQGAGMLDIGTLGGTSSRAQAVNSKGAIVGNADTRKEEPHAFLWSAKQGMLDLNKRLRHPPPGFVLETALAINDSGAIVANSNAGVVLLRPVQGHKDGKGQYPPVLGPITAPGLARLGAPVQARLGFVDEDRTGTRSVTWSWGDGSGSHAARVNESNGLGSAWASHRYETAGIHVIKATVLDRAGRSAETGRIVVAYDPATGVAAGNGKLDSPLGALRSDSAHSGRAHFAFIASPGRTGQFHFAIDGLVLRSDTLRQAGGLSGRGVFEGSATVNGRAGYQFSLAATGAAAGRGGVARLGLRIWHTDPVSNEHVVDYDNQRRDTARSGAGMAGAGAAGPRIAMPESSRLHPGGARIVEGGLAFH</sequence>
<keyword evidence="2" id="KW-0732">Signal</keyword>
<feature type="signal peptide" evidence="2">
    <location>
        <begin position="1"/>
        <end position="33"/>
    </location>
</feature>
<dbReference type="Gene3D" id="2.60.40.10">
    <property type="entry name" value="Immunoglobulins"/>
    <property type="match status" value="1"/>
</dbReference>
<feature type="region of interest" description="Disordered" evidence="1">
    <location>
        <begin position="637"/>
        <end position="665"/>
    </location>
</feature>